<dbReference type="CDD" id="cd00267">
    <property type="entry name" value="ABC_ATPase"/>
    <property type="match status" value="1"/>
</dbReference>
<dbReference type="GO" id="GO:0005524">
    <property type="term" value="F:ATP binding"/>
    <property type="evidence" value="ECO:0007669"/>
    <property type="project" value="InterPro"/>
</dbReference>
<evidence type="ECO:0000313" key="3">
    <source>
        <dbReference type="Proteomes" id="UP000601223"/>
    </source>
</evidence>
<dbReference type="PANTHER" id="PTHR43581">
    <property type="entry name" value="ATP/GTP PHOSPHATASE"/>
    <property type="match status" value="1"/>
</dbReference>
<dbReference type="InterPro" id="IPR027417">
    <property type="entry name" value="P-loop_NTPase"/>
</dbReference>
<dbReference type="GO" id="GO:0016887">
    <property type="term" value="F:ATP hydrolysis activity"/>
    <property type="evidence" value="ECO:0007669"/>
    <property type="project" value="InterPro"/>
</dbReference>
<gene>
    <name evidence="2" type="ORF">Cba03nite_78750</name>
</gene>
<organism evidence="2 3">
    <name type="scientific">Catellatospora bangladeshensis</name>
    <dbReference type="NCBI Taxonomy" id="310355"/>
    <lineage>
        <taxon>Bacteria</taxon>
        <taxon>Bacillati</taxon>
        <taxon>Actinomycetota</taxon>
        <taxon>Actinomycetes</taxon>
        <taxon>Micromonosporales</taxon>
        <taxon>Micromonosporaceae</taxon>
        <taxon>Catellatospora</taxon>
    </lineage>
</organism>
<dbReference type="InterPro" id="IPR051396">
    <property type="entry name" value="Bact_Antivir_Def_Nuclease"/>
</dbReference>
<dbReference type="Pfam" id="PF13304">
    <property type="entry name" value="AAA_21"/>
    <property type="match status" value="1"/>
</dbReference>
<name>A0A8J3JK89_9ACTN</name>
<evidence type="ECO:0000313" key="2">
    <source>
        <dbReference type="EMBL" id="GIF86526.1"/>
    </source>
</evidence>
<dbReference type="Pfam" id="PF13175">
    <property type="entry name" value="AAA_15"/>
    <property type="match status" value="1"/>
</dbReference>
<comment type="caution">
    <text evidence="2">The sequence shown here is derived from an EMBL/GenBank/DDBJ whole genome shotgun (WGS) entry which is preliminary data.</text>
</comment>
<protein>
    <recommendedName>
        <fullName evidence="1">AAA+ ATPase domain-containing protein</fullName>
    </recommendedName>
</protein>
<dbReference type="SUPFAM" id="SSF52540">
    <property type="entry name" value="P-loop containing nucleoside triphosphate hydrolases"/>
    <property type="match status" value="1"/>
</dbReference>
<dbReference type="PANTHER" id="PTHR43581:SF4">
    <property type="entry name" value="ATP_GTP PHOSPHATASE"/>
    <property type="match status" value="1"/>
</dbReference>
<dbReference type="InterPro" id="IPR034139">
    <property type="entry name" value="TOPRIM_OLD"/>
</dbReference>
<sequence length="665" mass="71098">MRITGISVKNFLGVTSAAVSTDRPLTVITGANGSGKSTLLHALRLMVDALGDSAPEMITTLERKWATAGRLGTGSFEIRVRIQFEDAEERALIDAFYRAATLNLCHPEAADVPALTAAIDALLPAESSKPLTNGELVVLRDASRRNRWTVGWEFEASHGQAHVQVLGDEMPNLVDGPVTSTTSNTQYMSELLTATNNIVPRILADQASVDLLNQISGRRIDFLVAGLNAPAQPEWIIHVWQAVGHRGGIQDRLSFGAVLRTLIGARLQITDNHRAPVRTEFEVAELAIAPNLSDGALLALELHRLKNGGPDERERFARTQDLFRQLTGVRFDSTQQTITTADGVIVSIEPVIEEHGATAATWDVPLRRAGAGSVEALLLATLIADTRRCLFLDEPGVHLSPTAQARLLSMLRSRGQQSGQAVWVTHNPDLVPATSEQDLHSIVRLSQGRSGDRVHTLRPRTPATVAAITRLLATAEVRSVLFAEGLVIFEGPTDVAAFSRWLADGAMTNDGQRLPSPGERNIAFVAGGGDSTFGSLAGLADELGVPWAIVTDGPAMQPASNLAKQLTKLRRTVPLGGSTLTDVVNGWAKVGVHTLADQFGADGTKGGEIEAFFQRTDPAALAQAQRDVGNKKSPRVGAAFADAVPIPSQVVELWAALLTSLDLPV</sequence>
<proteinExistence type="predicted"/>
<dbReference type="Pfam" id="PF20469">
    <property type="entry name" value="OLD-like_TOPRIM"/>
    <property type="match status" value="1"/>
</dbReference>
<dbReference type="EMBL" id="BONF01000080">
    <property type="protein sequence ID" value="GIF86526.1"/>
    <property type="molecule type" value="Genomic_DNA"/>
</dbReference>
<dbReference type="InterPro" id="IPR003593">
    <property type="entry name" value="AAA+_ATPase"/>
</dbReference>
<dbReference type="Proteomes" id="UP000601223">
    <property type="component" value="Unassembled WGS sequence"/>
</dbReference>
<dbReference type="SMART" id="SM00382">
    <property type="entry name" value="AAA"/>
    <property type="match status" value="1"/>
</dbReference>
<dbReference type="InterPro" id="IPR003959">
    <property type="entry name" value="ATPase_AAA_core"/>
</dbReference>
<feature type="domain" description="AAA+ ATPase" evidence="1">
    <location>
        <begin position="22"/>
        <end position="460"/>
    </location>
</feature>
<dbReference type="Gene3D" id="3.40.50.300">
    <property type="entry name" value="P-loop containing nucleotide triphosphate hydrolases"/>
    <property type="match status" value="2"/>
</dbReference>
<accession>A0A8J3JK89</accession>
<dbReference type="RefSeq" id="WP_275411649.1">
    <property type="nucleotide sequence ID" value="NZ_BONF01000080.1"/>
</dbReference>
<reference evidence="2 3" key="1">
    <citation type="submission" date="2021-01" db="EMBL/GenBank/DDBJ databases">
        <title>Whole genome shotgun sequence of Catellatospora bangladeshensis NBRC 107357.</title>
        <authorList>
            <person name="Komaki H."/>
            <person name="Tamura T."/>
        </authorList>
    </citation>
    <scope>NUCLEOTIDE SEQUENCE [LARGE SCALE GENOMIC DNA]</scope>
    <source>
        <strain evidence="2 3">NBRC 107357</strain>
    </source>
</reference>
<dbReference type="InterPro" id="IPR041685">
    <property type="entry name" value="AAA_GajA/Old/RecF-like"/>
</dbReference>
<keyword evidence="3" id="KW-1185">Reference proteome</keyword>
<evidence type="ECO:0000259" key="1">
    <source>
        <dbReference type="SMART" id="SM00382"/>
    </source>
</evidence>
<dbReference type="AlphaFoldDB" id="A0A8J3JK89"/>